<sequence length="325" mass="34882">MNQRNLHNTTSTTLAGKRVLVVHAHPDDEVLFTGGIIAELSLQGADVLLVTATLGEEGEVIGQRYQALAGQDLLGGFRVRELQDAARAIGARSEHLVAPGHFRDSGMAGSPAHENPRALVNNVDEAARGIEKHLASFQPHAVITYGPDGGYGHPDHIAVHQATERACKAAGIDNIWWTIYQREAIFGALESITPAKGWEKPDNDYLLNFTNAAYDLKVSLSDAAYDAKVAGISAHPTQVWVGNGVTTETNPEPRWAVCADPAVAPVAYALSNNLVMPVIRAEYLQRSNGENNPLPADVAADNTGAHVAEHSPETGEAWKVLFNEQ</sequence>
<proteinExistence type="predicted"/>
<dbReference type="InterPro" id="IPR003737">
    <property type="entry name" value="GlcNAc_PI_deacetylase-related"/>
</dbReference>
<reference evidence="2" key="1">
    <citation type="submission" date="2021-12" db="EMBL/GenBank/DDBJ databases">
        <title>Draft genome sequence of Corynebacterium ammoniagenes strain T-723.</title>
        <authorList>
            <person name="Matsuzawa M."/>
            <person name="Hiratani M."/>
            <person name="Abe I."/>
            <person name="Tsuji Y."/>
            <person name="Nakamura J."/>
        </authorList>
    </citation>
    <scope>NUCLEOTIDE SEQUENCE</scope>
    <source>
        <strain evidence="2">T-723</strain>
    </source>
</reference>
<dbReference type="PANTHER" id="PTHR12993:SF26">
    <property type="entry name" value="1D-MYO-INOSITOL 2-ACETAMIDO-2-DEOXY-ALPHA-D-GLUCOPYRANOSIDE DEACETYLASE"/>
    <property type="match status" value="1"/>
</dbReference>
<keyword evidence="1" id="KW-0862">Zinc</keyword>
<dbReference type="GO" id="GO:0016137">
    <property type="term" value="P:glycoside metabolic process"/>
    <property type="evidence" value="ECO:0007669"/>
    <property type="project" value="UniProtKB-ARBA"/>
</dbReference>
<dbReference type="Proteomes" id="UP001054925">
    <property type="component" value="Unassembled WGS sequence"/>
</dbReference>
<dbReference type="Gene3D" id="3.40.50.10320">
    <property type="entry name" value="LmbE-like"/>
    <property type="match status" value="1"/>
</dbReference>
<dbReference type="PANTHER" id="PTHR12993">
    <property type="entry name" value="N-ACETYLGLUCOSAMINYL-PHOSPHATIDYLINOSITOL DE-N-ACETYLASE-RELATED"/>
    <property type="match status" value="1"/>
</dbReference>
<comment type="caution">
    <text evidence="2">The sequence shown here is derived from an EMBL/GenBank/DDBJ whole genome shotgun (WGS) entry which is preliminary data.</text>
</comment>
<gene>
    <name evidence="2" type="primary">mshB</name>
    <name evidence="2" type="ORF">CAT723_12470</name>
</gene>
<dbReference type="Pfam" id="PF02585">
    <property type="entry name" value="PIG-L"/>
    <property type="match status" value="1"/>
</dbReference>
<evidence type="ECO:0000313" key="2">
    <source>
        <dbReference type="EMBL" id="GJN42768.1"/>
    </source>
</evidence>
<evidence type="ECO:0000313" key="3">
    <source>
        <dbReference type="Proteomes" id="UP001054925"/>
    </source>
</evidence>
<organism evidence="2 3">
    <name type="scientific">Corynebacterium ammoniagenes</name>
    <name type="common">Brevibacterium ammoniagenes</name>
    <dbReference type="NCBI Taxonomy" id="1697"/>
    <lineage>
        <taxon>Bacteria</taxon>
        <taxon>Bacillati</taxon>
        <taxon>Actinomycetota</taxon>
        <taxon>Actinomycetes</taxon>
        <taxon>Mycobacteriales</taxon>
        <taxon>Corynebacteriaceae</taxon>
        <taxon>Corynebacterium</taxon>
    </lineage>
</organism>
<dbReference type="RefSeq" id="WP_003848523.1">
    <property type="nucleotide sequence ID" value="NZ_BQKK01000002.1"/>
</dbReference>
<protein>
    <submittedName>
        <fullName evidence="2">1D-myo-inositol 2-acetamido-2-deoxy-alpha-D-glucopyranoside deacetylase</fullName>
    </submittedName>
</protein>
<dbReference type="GO" id="GO:0016811">
    <property type="term" value="F:hydrolase activity, acting on carbon-nitrogen (but not peptide) bonds, in linear amides"/>
    <property type="evidence" value="ECO:0007669"/>
    <property type="project" value="TreeGrafter"/>
</dbReference>
<dbReference type="SUPFAM" id="SSF102588">
    <property type="entry name" value="LmbE-like"/>
    <property type="match status" value="1"/>
</dbReference>
<name>A0AAV5G7X4_CORAM</name>
<dbReference type="InterPro" id="IPR024078">
    <property type="entry name" value="LmbE-like_dom_sf"/>
</dbReference>
<evidence type="ECO:0000256" key="1">
    <source>
        <dbReference type="ARBA" id="ARBA00022833"/>
    </source>
</evidence>
<accession>A0AAV5G7X4</accession>
<dbReference type="EMBL" id="BQKK01000002">
    <property type="protein sequence ID" value="GJN42768.1"/>
    <property type="molecule type" value="Genomic_DNA"/>
</dbReference>
<dbReference type="AlphaFoldDB" id="A0AAV5G7X4"/>